<name>A0AAN9HTM6_CROPI</name>
<proteinExistence type="predicted"/>
<dbReference type="Proteomes" id="UP001372338">
    <property type="component" value="Unassembled WGS sequence"/>
</dbReference>
<feature type="compositionally biased region" description="Polar residues" evidence="1">
    <location>
        <begin position="23"/>
        <end position="32"/>
    </location>
</feature>
<dbReference type="AlphaFoldDB" id="A0AAN9HTM6"/>
<feature type="region of interest" description="Disordered" evidence="1">
    <location>
        <begin position="1"/>
        <end position="40"/>
    </location>
</feature>
<reference evidence="2 3" key="1">
    <citation type="submission" date="2024-01" db="EMBL/GenBank/DDBJ databases">
        <title>The genomes of 5 underutilized Papilionoideae crops provide insights into root nodulation and disease resistanc.</title>
        <authorList>
            <person name="Yuan L."/>
        </authorList>
    </citation>
    <scope>NUCLEOTIDE SEQUENCE [LARGE SCALE GENOMIC DNA]</scope>
    <source>
        <strain evidence="2">ZHUSHIDOU_FW_LH</strain>
        <tissue evidence="2">Leaf</tissue>
    </source>
</reference>
<sequence length="213" mass="24375">MASPNGENPPMASPNGEDPPMTTPNGEGPTNTKTKKRTRGLTAMKMVIRARSKNIKLHMVSVTYDNWHDKALSGLKDIIWQDIISAFDVEEEHNTYILQSAGRSHRQFRTDAGKYVRDAEGNINLKPPKKYENIIHEADWIAFVKKRTEDEKFLLDRPETNPNVKMIDLEILWVDARKNKAGIIDNPNVQEVKDRCVSDILIQMFCSDLMHLF</sequence>
<evidence type="ECO:0000256" key="1">
    <source>
        <dbReference type="SAM" id="MobiDB-lite"/>
    </source>
</evidence>
<protein>
    <submittedName>
        <fullName evidence="2">Uncharacterized protein</fullName>
    </submittedName>
</protein>
<gene>
    <name evidence="2" type="ORF">RIF29_34664</name>
</gene>
<accession>A0AAN9HTM6</accession>
<dbReference type="EMBL" id="JAYWIO010000007">
    <property type="protein sequence ID" value="KAK7251452.1"/>
    <property type="molecule type" value="Genomic_DNA"/>
</dbReference>
<keyword evidence="3" id="KW-1185">Reference proteome</keyword>
<organism evidence="2 3">
    <name type="scientific">Crotalaria pallida</name>
    <name type="common">Smooth rattlebox</name>
    <name type="synonym">Crotalaria striata</name>
    <dbReference type="NCBI Taxonomy" id="3830"/>
    <lineage>
        <taxon>Eukaryota</taxon>
        <taxon>Viridiplantae</taxon>
        <taxon>Streptophyta</taxon>
        <taxon>Embryophyta</taxon>
        <taxon>Tracheophyta</taxon>
        <taxon>Spermatophyta</taxon>
        <taxon>Magnoliopsida</taxon>
        <taxon>eudicotyledons</taxon>
        <taxon>Gunneridae</taxon>
        <taxon>Pentapetalae</taxon>
        <taxon>rosids</taxon>
        <taxon>fabids</taxon>
        <taxon>Fabales</taxon>
        <taxon>Fabaceae</taxon>
        <taxon>Papilionoideae</taxon>
        <taxon>50 kb inversion clade</taxon>
        <taxon>genistoids sensu lato</taxon>
        <taxon>core genistoids</taxon>
        <taxon>Crotalarieae</taxon>
        <taxon>Crotalaria</taxon>
    </lineage>
</organism>
<evidence type="ECO:0000313" key="2">
    <source>
        <dbReference type="EMBL" id="KAK7251452.1"/>
    </source>
</evidence>
<evidence type="ECO:0000313" key="3">
    <source>
        <dbReference type="Proteomes" id="UP001372338"/>
    </source>
</evidence>
<comment type="caution">
    <text evidence="2">The sequence shown here is derived from an EMBL/GenBank/DDBJ whole genome shotgun (WGS) entry which is preliminary data.</text>
</comment>